<gene>
    <name evidence="8" type="ORF">CMU_007860</name>
</gene>
<dbReference type="InterPro" id="IPR039309">
    <property type="entry name" value="BT1"/>
</dbReference>
<evidence type="ECO:0000256" key="6">
    <source>
        <dbReference type="ARBA" id="ARBA00023136"/>
    </source>
</evidence>
<evidence type="ECO:0000256" key="3">
    <source>
        <dbReference type="ARBA" id="ARBA00022448"/>
    </source>
</evidence>
<evidence type="ECO:0000256" key="7">
    <source>
        <dbReference type="SAM" id="Phobius"/>
    </source>
</evidence>
<evidence type="ECO:0000313" key="8">
    <source>
        <dbReference type="EMBL" id="EEA06295.1"/>
    </source>
</evidence>
<dbReference type="InterPro" id="IPR036259">
    <property type="entry name" value="MFS_trans_sf"/>
</dbReference>
<feature type="transmembrane region" description="Helical" evidence="7">
    <location>
        <begin position="338"/>
        <end position="360"/>
    </location>
</feature>
<comment type="similarity">
    <text evidence="2">Belongs to the major facilitator superfamily. Folate-biopterin transporter (TC 2.A.71) family.</text>
</comment>
<keyword evidence="3" id="KW-0813">Transport</keyword>
<feature type="transmembrane region" description="Helical" evidence="7">
    <location>
        <begin position="38"/>
        <end position="60"/>
    </location>
</feature>
<proteinExistence type="inferred from homology"/>
<dbReference type="EMBL" id="DS989729">
    <property type="protein sequence ID" value="EEA06295.1"/>
    <property type="molecule type" value="Genomic_DNA"/>
</dbReference>
<feature type="transmembrane region" description="Helical" evidence="7">
    <location>
        <begin position="166"/>
        <end position="184"/>
    </location>
</feature>
<evidence type="ECO:0000256" key="5">
    <source>
        <dbReference type="ARBA" id="ARBA00022989"/>
    </source>
</evidence>
<dbReference type="NCBIfam" id="TIGR00788">
    <property type="entry name" value="fbt"/>
    <property type="match status" value="1"/>
</dbReference>
<feature type="transmembrane region" description="Helical" evidence="7">
    <location>
        <begin position="372"/>
        <end position="392"/>
    </location>
</feature>
<dbReference type="PANTHER" id="PTHR31585:SF0">
    <property type="entry name" value="FOLATE-BIOPTERIN TRANSPORTER 1, CHLOROPLASTIC"/>
    <property type="match status" value="1"/>
</dbReference>
<dbReference type="CDD" id="cd17484">
    <property type="entry name" value="MFS_FBT"/>
    <property type="match status" value="1"/>
</dbReference>
<sequence>MASISHQNEILSLLDEGRSLKSKLTFSTLLESLTMAKFVIFLVGFSEGLTHLAALAIYYLFKDDLYLSPAGVSAIFAIPALPWFLKPLFAFCSDSVPIKGMRRKPYLLIFSTLEIIGFIMLATMPNTVLAAATSLFLISLSAAFCSSIAEALVVQTSDSSNGVETVSDYFGSKAFGALATAYFSGSLLERYSKQDIFLITSFFPLLVFFASLIMYEEVHPRATSVKQKLQSLIEFLRKPIIWGPALYIMIYTSGPDYDDAMFFYFTNRLGFSPTFMGSLRLTYGIAGIIGIILYRILLRKTPFRDILLWTTLISLPIYVTPFLLVTGVNLDLGISNRIFALSGGFLIEAISEVQLLPLLVMTTQLCPKGLEGSVYAVMMSIRNLGTGVSKVLSAGLTYSLGITSYNFSNLGLLIWLCAVFLLLPLLFLHLVSLTISLLNITSSNCKYI</sequence>
<feature type="transmembrane region" description="Helical" evidence="7">
    <location>
        <begin position="412"/>
        <end position="438"/>
    </location>
</feature>
<dbReference type="STRING" id="441375.B6ADK4"/>
<dbReference type="OMA" id="SREYIFM"/>
<feature type="transmembrane region" description="Helical" evidence="7">
    <location>
        <begin position="66"/>
        <end position="85"/>
    </location>
</feature>
<dbReference type="RefSeq" id="XP_002140644.1">
    <property type="nucleotide sequence ID" value="XM_002140608.1"/>
</dbReference>
<evidence type="ECO:0000256" key="1">
    <source>
        <dbReference type="ARBA" id="ARBA00004141"/>
    </source>
</evidence>
<feature type="transmembrane region" description="Helical" evidence="7">
    <location>
        <begin position="235"/>
        <end position="254"/>
    </location>
</feature>
<keyword evidence="5 7" id="KW-1133">Transmembrane helix</keyword>
<dbReference type="GO" id="GO:0016020">
    <property type="term" value="C:membrane"/>
    <property type="evidence" value="ECO:0007669"/>
    <property type="project" value="UniProtKB-SubCell"/>
</dbReference>
<keyword evidence="6 7" id="KW-0472">Membrane</keyword>
<protein>
    <submittedName>
        <fullName evidence="8">Folate/biopterin transporter family protein</fullName>
    </submittedName>
</protein>
<dbReference type="GeneID" id="6995787"/>
<organism evidence="8 9">
    <name type="scientific">Cryptosporidium muris (strain RN66)</name>
    <dbReference type="NCBI Taxonomy" id="441375"/>
    <lineage>
        <taxon>Eukaryota</taxon>
        <taxon>Sar</taxon>
        <taxon>Alveolata</taxon>
        <taxon>Apicomplexa</taxon>
        <taxon>Conoidasida</taxon>
        <taxon>Coccidia</taxon>
        <taxon>Eucoccidiorida</taxon>
        <taxon>Eimeriorina</taxon>
        <taxon>Cryptosporidiidae</taxon>
        <taxon>Cryptosporidium</taxon>
    </lineage>
</organism>
<accession>B6ADK4</accession>
<feature type="transmembrane region" description="Helical" evidence="7">
    <location>
        <begin position="274"/>
        <end position="294"/>
    </location>
</feature>
<evidence type="ECO:0000256" key="2">
    <source>
        <dbReference type="ARBA" id="ARBA00007015"/>
    </source>
</evidence>
<evidence type="ECO:0000256" key="4">
    <source>
        <dbReference type="ARBA" id="ARBA00022692"/>
    </source>
</evidence>
<comment type="subcellular location">
    <subcellularLocation>
        <location evidence="1">Membrane</location>
        <topology evidence="1">Multi-pass membrane protein</topology>
    </subcellularLocation>
</comment>
<feature type="transmembrane region" description="Helical" evidence="7">
    <location>
        <begin position="130"/>
        <end position="154"/>
    </location>
</feature>
<dbReference type="eggNOG" id="ENOG502QPYM">
    <property type="taxonomic scope" value="Eukaryota"/>
</dbReference>
<feature type="transmembrane region" description="Helical" evidence="7">
    <location>
        <begin position="196"/>
        <end position="215"/>
    </location>
</feature>
<dbReference type="VEuPathDB" id="CryptoDB:CMU_007860"/>
<dbReference type="Proteomes" id="UP000001460">
    <property type="component" value="Unassembled WGS sequence"/>
</dbReference>
<reference evidence="8" key="1">
    <citation type="submission" date="2008-06" db="EMBL/GenBank/DDBJ databases">
        <authorList>
            <person name="Lorenzi H."/>
            <person name="Inman J."/>
            <person name="Miller J."/>
            <person name="Schobel S."/>
            <person name="Amedeo P."/>
            <person name="Caler E.V."/>
            <person name="da Silva J."/>
        </authorList>
    </citation>
    <scope>NUCLEOTIDE SEQUENCE [LARGE SCALE GENOMIC DNA]</scope>
    <source>
        <strain evidence="8">RN66</strain>
    </source>
</reference>
<name>B6ADK4_CRYMR</name>
<feature type="transmembrane region" description="Helical" evidence="7">
    <location>
        <begin position="106"/>
        <end position="124"/>
    </location>
</feature>
<dbReference type="PANTHER" id="PTHR31585">
    <property type="entry name" value="FOLATE-BIOPTERIN TRANSPORTER 1, CHLOROPLASTIC"/>
    <property type="match status" value="1"/>
</dbReference>
<dbReference type="OrthoDB" id="754047at2759"/>
<feature type="transmembrane region" description="Helical" evidence="7">
    <location>
        <begin position="306"/>
        <end position="326"/>
    </location>
</feature>
<keyword evidence="4 7" id="KW-0812">Transmembrane</keyword>
<keyword evidence="9" id="KW-1185">Reference proteome</keyword>
<dbReference type="Gene3D" id="1.20.1250.20">
    <property type="entry name" value="MFS general substrate transporter like domains"/>
    <property type="match status" value="1"/>
</dbReference>
<dbReference type="Pfam" id="PF03092">
    <property type="entry name" value="BT1"/>
    <property type="match status" value="1"/>
</dbReference>
<dbReference type="InterPro" id="IPR004324">
    <property type="entry name" value="FBT"/>
</dbReference>
<dbReference type="AlphaFoldDB" id="B6ADK4"/>
<dbReference type="SUPFAM" id="SSF103473">
    <property type="entry name" value="MFS general substrate transporter"/>
    <property type="match status" value="1"/>
</dbReference>
<evidence type="ECO:0000313" key="9">
    <source>
        <dbReference type="Proteomes" id="UP000001460"/>
    </source>
</evidence>